<gene>
    <name evidence="2" type="ORF">OS493_014578</name>
</gene>
<organism evidence="2 3">
    <name type="scientific">Desmophyllum pertusum</name>
    <dbReference type="NCBI Taxonomy" id="174260"/>
    <lineage>
        <taxon>Eukaryota</taxon>
        <taxon>Metazoa</taxon>
        <taxon>Cnidaria</taxon>
        <taxon>Anthozoa</taxon>
        <taxon>Hexacorallia</taxon>
        <taxon>Scleractinia</taxon>
        <taxon>Caryophylliina</taxon>
        <taxon>Caryophylliidae</taxon>
        <taxon>Desmophyllum</taxon>
    </lineage>
</organism>
<sequence>MNANQEKQQKILQWRLSAILAIYLILGSRSIIGAVSSYHGFAVNIIRCKNAVDIVDDDDEDEEPENNLQTELLYAINILDIGQNNSLEDGLKVFEATLAKYKNRTSANITEQEIMEEVFLATNILEEFVLGFAQYHLNNTTPKLQHQ</sequence>
<dbReference type="EMBL" id="MU827308">
    <property type="protein sequence ID" value="KAJ7361931.1"/>
    <property type="molecule type" value="Genomic_DNA"/>
</dbReference>
<keyword evidence="1" id="KW-1133">Transmembrane helix</keyword>
<dbReference type="Proteomes" id="UP001163046">
    <property type="component" value="Unassembled WGS sequence"/>
</dbReference>
<proteinExistence type="predicted"/>
<evidence type="ECO:0000313" key="3">
    <source>
        <dbReference type="Proteomes" id="UP001163046"/>
    </source>
</evidence>
<evidence type="ECO:0000313" key="2">
    <source>
        <dbReference type="EMBL" id="KAJ7361931.1"/>
    </source>
</evidence>
<keyword evidence="3" id="KW-1185">Reference proteome</keyword>
<comment type="caution">
    <text evidence="2">The sequence shown here is derived from an EMBL/GenBank/DDBJ whole genome shotgun (WGS) entry which is preliminary data.</text>
</comment>
<dbReference type="AlphaFoldDB" id="A0A9W9YPR4"/>
<accession>A0A9W9YPR4</accession>
<protein>
    <submittedName>
        <fullName evidence="2">Uncharacterized protein</fullName>
    </submittedName>
</protein>
<reference evidence="2" key="1">
    <citation type="submission" date="2023-01" db="EMBL/GenBank/DDBJ databases">
        <title>Genome assembly of the deep-sea coral Lophelia pertusa.</title>
        <authorList>
            <person name="Herrera S."/>
            <person name="Cordes E."/>
        </authorList>
    </citation>
    <scope>NUCLEOTIDE SEQUENCE</scope>
    <source>
        <strain evidence="2">USNM1676648</strain>
        <tissue evidence="2">Polyp</tissue>
    </source>
</reference>
<evidence type="ECO:0000256" key="1">
    <source>
        <dbReference type="SAM" id="Phobius"/>
    </source>
</evidence>
<keyword evidence="1" id="KW-0812">Transmembrane</keyword>
<feature type="transmembrane region" description="Helical" evidence="1">
    <location>
        <begin position="20"/>
        <end position="41"/>
    </location>
</feature>
<keyword evidence="1" id="KW-0472">Membrane</keyword>
<name>A0A9W9YPR4_9CNID</name>